<dbReference type="EMBL" id="LGRX02028481">
    <property type="protein sequence ID" value="KAK3248016.1"/>
    <property type="molecule type" value="Genomic_DNA"/>
</dbReference>
<name>A0AAE0F0Y1_9CHLO</name>
<evidence type="ECO:0000256" key="1">
    <source>
        <dbReference type="SAM" id="Coils"/>
    </source>
</evidence>
<keyword evidence="4" id="KW-1185">Reference proteome</keyword>
<dbReference type="Proteomes" id="UP001190700">
    <property type="component" value="Unassembled WGS sequence"/>
</dbReference>
<proteinExistence type="predicted"/>
<protein>
    <submittedName>
        <fullName evidence="3">Uncharacterized protein</fullName>
    </submittedName>
</protein>
<gene>
    <name evidence="3" type="ORF">CYMTET_42504</name>
</gene>
<sequence>MEVPTLPSKYKKAADREEAFASVDITSFTELDTECQEFFTSMEDSRAQYSSHCEDRQIAVSTLLNHMTLTSVETTPTRIPRSRQTSRQSTPPVTIAAGSPFCSTVNSDDEDVPGVAAQNPELNRIAELESKCKAATETIACLEFELEYVKVESHKKLAEVTAANDKLMIELANAESRIAELEEGEETAFK</sequence>
<comment type="caution">
    <text evidence="3">The sequence shown here is derived from an EMBL/GenBank/DDBJ whole genome shotgun (WGS) entry which is preliminary data.</text>
</comment>
<dbReference type="AlphaFoldDB" id="A0AAE0F0Y1"/>
<evidence type="ECO:0000313" key="4">
    <source>
        <dbReference type="Proteomes" id="UP001190700"/>
    </source>
</evidence>
<feature type="compositionally biased region" description="Polar residues" evidence="2">
    <location>
        <begin position="73"/>
        <end position="92"/>
    </location>
</feature>
<feature type="coiled-coil region" evidence="1">
    <location>
        <begin position="125"/>
        <end position="184"/>
    </location>
</feature>
<reference evidence="3 4" key="1">
    <citation type="journal article" date="2015" name="Genome Biol. Evol.">
        <title>Comparative Genomics of a Bacterivorous Green Alga Reveals Evolutionary Causalities and Consequences of Phago-Mixotrophic Mode of Nutrition.</title>
        <authorList>
            <person name="Burns J.A."/>
            <person name="Paasch A."/>
            <person name="Narechania A."/>
            <person name="Kim E."/>
        </authorList>
    </citation>
    <scope>NUCLEOTIDE SEQUENCE [LARGE SCALE GENOMIC DNA]</scope>
    <source>
        <strain evidence="3 4">PLY_AMNH</strain>
    </source>
</reference>
<accession>A0AAE0F0Y1</accession>
<organism evidence="3 4">
    <name type="scientific">Cymbomonas tetramitiformis</name>
    <dbReference type="NCBI Taxonomy" id="36881"/>
    <lineage>
        <taxon>Eukaryota</taxon>
        <taxon>Viridiplantae</taxon>
        <taxon>Chlorophyta</taxon>
        <taxon>Pyramimonadophyceae</taxon>
        <taxon>Pyramimonadales</taxon>
        <taxon>Pyramimonadaceae</taxon>
        <taxon>Cymbomonas</taxon>
    </lineage>
</organism>
<evidence type="ECO:0000256" key="2">
    <source>
        <dbReference type="SAM" id="MobiDB-lite"/>
    </source>
</evidence>
<keyword evidence="1" id="KW-0175">Coiled coil</keyword>
<evidence type="ECO:0000313" key="3">
    <source>
        <dbReference type="EMBL" id="KAK3248016.1"/>
    </source>
</evidence>
<feature type="region of interest" description="Disordered" evidence="2">
    <location>
        <begin position="73"/>
        <end position="95"/>
    </location>
</feature>